<evidence type="ECO:0000256" key="4">
    <source>
        <dbReference type="ARBA" id="ARBA00022989"/>
    </source>
</evidence>
<dbReference type="KEGG" id="hja:BST95_16195"/>
<dbReference type="Pfam" id="PF06146">
    <property type="entry name" value="PsiE"/>
    <property type="match status" value="1"/>
</dbReference>
<proteinExistence type="predicted"/>
<evidence type="ECO:0000256" key="3">
    <source>
        <dbReference type="ARBA" id="ARBA00022692"/>
    </source>
</evidence>
<feature type="transmembrane region" description="Helical" evidence="6">
    <location>
        <begin position="131"/>
        <end position="150"/>
    </location>
</feature>
<feature type="transmembrane region" description="Helical" evidence="6">
    <location>
        <begin position="33"/>
        <end position="58"/>
    </location>
</feature>
<dbReference type="AlphaFoldDB" id="A0AAP8MGJ2"/>
<comment type="subcellular location">
    <subcellularLocation>
        <location evidence="1">Cell membrane</location>
        <topology evidence="1">Multi-pass membrane protein</topology>
    </subcellularLocation>
</comment>
<keyword evidence="3 6" id="KW-0812">Transmembrane</keyword>
<gene>
    <name evidence="7" type="ORF">C0029_02005</name>
</gene>
<evidence type="ECO:0000313" key="8">
    <source>
        <dbReference type="Proteomes" id="UP000235162"/>
    </source>
</evidence>
<sequence>MSEEETVRKEIHEEFPEEHPDPLIRQLHHVIRVAVKFMSVLMAIVILLGVADVIWVLYERLSTPPYGLLQVADIFQVFGAFMVVLIAIEIFINIRLYLGTNTLPIKLVLATALMAIARKVIVLDLNNVDAIYVFGIAAVVLALGVTYYLVGRTSKYFASDSTVSSD</sequence>
<evidence type="ECO:0000256" key="2">
    <source>
        <dbReference type="ARBA" id="ARBA00022475"/>
    </source>
</evidence>
<keyword evidence="2" id="KW-1003">Cell membrane</keyword>
<keyword evidence="5 6" id="KW-0472">Membrane</keyword>
<keyword evidence="4 6" id="KW-1133">Transmembrane helix</keyword>
<feature type="transmembrane region" description="Helical" evidence="6">
    <location>
        <begin position="105"/>
        <end position="125"/>
    </location>
</feature>
<evidence type="ECO:0000256" key="6">
    <source>
        <dbReference type="SAM" id="Phobius"/>
    </source>
</evidence>
<dbReference type="InterPro" id="IPR020948">
    <property type="entry name" value="P_starv_induced_PsiE-like"/>
</dbReference>
<feature type="transmembrane region" description="Helical" evidence="6">
    <location>
        <begin position="78"/>
        <end position="98"/>
    </location>
</feature>
<dbReference type="GO" id="GO:0005886">
    <property type="term" value="C:plasma membrane"/>
    <property type="evidence" value="ECO:0007669"/>
    <property type="project" value="UniProtKB-SubCell"/>
</dbReference>
<comment type="caution">
    <text evidence="7">The sequence shown here is derived from an EMBL/GenBank/DDBJ whole genome shotgun (WGS) entry which is preliminary data.</text>
</comment>
<evidence type="ECO:0000256" key="5">
    <source>
        <dbReference type="ARBA" id="ARBA00023136"/>
    </source>
</evidence>
<organism evidence="7 8">
    <name type="scientific">Halioglobus japonicus</name>
    <dbReference type="NCBI Taxonomy" id="930805"/>
    <lineage>
        <taxon>Bacteria</taxon>
        <taxon>Pseudomonadati</taxon>
        <taxon>Pseudomonadota</taxon>
        <taxon>Gammaproteobacteria</taxon>
        <taxon>Cellvibrionales</taxon>
        <taxon>Halieaceae</taxon>
        <taxon>Halioglobus</taxon>
    </lineage>
</organism>
<evidence type="ECO:0000256" key="1">
    <source>
        <dbReference type="ARBA" id="ARBA00004651"/>
    </source>
</evidence>
<accession>A0AAP8MGJ2</accession>
<dbReference type="RefSeq" id="WP_066048682.1">
    <property type="nucleotide sequence ID" value="NZ_BMYL01000001.1"/>
</dbReference>
<dbReference type="EMBL" id="PKUR01000001">
    <property type="protein sequence ID" value="PLW87387.1"/>
    <property type="molecule type" value="Genomic_DNA"/>
</dbReference>
<reference evidence="7 8" key="1">
    <citation type="submission" date="2018-01" db="EMBL/GenBank/DDBJ databases">
        <title>The draft genome sequence of Halioglobus japonicus S1-36.</title>
        <authorList>
            <person name="Du Z.-J."/>
            <person name="Shi M.-J."/>
        </authorList>
    </citation>
    <scope>NUCLEOTIDE SEQUENCE [LARGE SCALE GENOMIC DNA]</scope>
    <source>
        <strain evidence="7 8">S1-36</strain>
    </source>
</reference>
<dbReference type="Proteomes" id="UP000235162">
    <property type="component" value="Unassembled WGS sequence"/>
</dbReference>
<evidence type="ECO:0000313" key="7">
    <source>
        <dbReference type="EMBL" id="PLW87387.1"/>
    </source>
</evidence>
<name>A0AAP8MGJ2_9GAMM</name>
<evidence type="ECO:0008006" key="9">
    <source>
        <dbReference type="Google" id="ProtNLM"/>
    </source>
</evidence>
<protein>
    <recommendedName>
        <fullName evidence="9">Protein PsiE</fullName>
    </recommendedName>
</protein>
<keyword evidence="8" id="KW-1185">Reference proteome</keyword>